<evidence type="ECO:0000313" key="2">
    <source>
        <dbReference type="Ensembl" id="ENSXCOP00000004977.1"/>
    </source>
</evidence>
<dbReference type="Ensembl" id="ENSXCOT00000005037.1">
    <property type="protein sequence ID" value="ENSXCOP00000004977.1"/>
    <property type="gene ID" value="ENSXCOG00000003900.1"/>
</dbReference>
<dbReference type="Pfam" id="PF00059">
    <property type="entry name" value="Lectin_C"/>
    <property type="match status" value="1"/>
</dbReference>
<dbReference type="PANTHER" id="PTHR22803">
    <property type="entry name" value="MANNOSE, PHOSPHOLIPASE, LECTIN RECEPTOR RELATED"/>
    <property type="match status" value="1"/>
</dbReference>
<dbReference type="InterPro" id="IPR016186">
    <property type="entry name" value="C-type_lectin-like/link_sf"/>
</dbReference>
<dbReference type="InterPro" id="IPR050111">
    <property type="entry name" value="C-type_lectin/snaclec_domain"/>
</dbReference>
<dbReference type="GeneTree" id="ENSGT01020000230673"/>
<reference evidence="2" key="1">
    <citation type="submission" date="2025-08" db="UniProtKB">
        <authorList>
            <consortium name="Ensembl"/>
        </authorList>
    </citation>
    <scope>IDENTIFICATION</scope>
</reference>
<dbReference type="Proteomes" id="UP000261380">
    <property type="component" value="Unplaced"/>
</dbReference>
<reference evidence="2" key="2">
    <citation type="submission" date="2025-09" db="UniProtKB">
        <authorList>
            <consortium name="Ensembl"/>
        </authorList>
    </citation>
    <scope>IDENTIFICATION</scope>
</reference>
<evidence type="ECO:0000313" key="3">
    <source>
        <dbReference type="Proteomes" id="UP000261380"/>
    </source>
</evidence>
<feature type="domain" description="C-type lectin" evidence="1">
    <location>
        <begin position="36"/>
        <end position="121"/>
    </location>
</feature>
<dbReference type="SMART" id="SM00034">
    <property type="entry name" value="CLECT"/>
    <property type="match status" value="1"/>
</dbReference>
<dbReference type="Gene3D" id="3.10.100.10">
    <property type="entry name" value="Mannose-Binding Protein A, subunit A"/>
    <property type="match status" value="1"/>
</dbReference>
<proteinExistence type="predicted"/>
<keyword evidence="3" id="KW-1185">Reference proteome</keyword>
<protein>
    <recommendedName>
        <fullName evidence="1">C-type lectin domain-containing protein</fullName>
    </recommendedName>
</protein>
<evidence type="ECO:0000259" key="1">
    <source>
        <dbReference type="PROSITE" id="PS50041"/>
    </source>
</evidence>
<dbReference type="InterPro" id="IPR016187">
    <property type="entry name" value="CTDL_fold"/>
</dbReference>
<accession>A0A3B5L2F0</accession>
<name>A0A3B5L2F0_9TELE</name>
<sequence>MSIDKLYEYRLQGFKPWTLLLKGNSSTPCTGDWILFKKKCYLFYDKPAPWKTWEESRTLCKTKGADLVVINDLEEQKFVSKHLKYYHSEHHGYWMGLQKVNNTWTWVDGQNKTKHPAGFWE</sequence>
<dbReference type="PROSITE" id="PS50041">
    <property type="entry name" value="C_TYPE_LECTIN_2"/>
    <property type="match status" value="1"/>
</dbReference>
<dbReference type="AlphaFoldDB" id="A0A3B5L2F0"/>
<dbReference type="SUPFAM" id="SSF56436">
    <property type="entry name" value="C-type lectin-like"/>
    <property type="match status" value="1"/>
</dbReference>
<organism evidence="2 3">
    <name type="scientific">Xiphophorus couchianus</name>
    <name type="common">Monterrey platyfish</name>
    <dbReference type="NCBI Taxonomy" id="32473"/>
    <lineage>
        <taxon>Eukaryota</taxon>
        <taxon>Metazoa</taxon>
        <taxon>Chordata</taxon>
        <taxon>Craniata</taxon>
        <taxon>Vertebrata</taxon>
        <taxon>Euteleostomi</taxon>
        <taxon>Actinopterygii</taxon>
        <taxon>Neopterygii</taxon>
        <taxon>Teleostei</taxon>
        <taxon>Neoteleostei</taxon>
        <taxon>Acanthomorphata</taxon>
        <taxon>Ovalentaria</taxon>
        <taxon>Atherinomorphae</taxon>
        <taxon>Cyprinodontiformes</taxon>
        <taxon>Poeciliidae</taxon>
        <taxon>Poeciliinae</taxon>
        <taxon>Xiphophorus</taxon>
    </lineage>
</organism>
<dbReference type="InterPro" id="IPR001304">
    <property type="entry name" value="C-type_lectin-like"/>
</dbReference>